<evidence type="ECO:0000313" key="3">
    <source>
        <dbReference type="Proteomes" id="UP000294599"/>
    </source>
</evidence>
<dbReference type="Gene3D" id="1.10.10.10">
    <property type="entry name" value="Winged helix-like DNA-binding domain superfamily/Winged helix DNA-binding domain"/>
    <property type="match status" value="1"/>
</dbReference>
<proteinExistence type="predicted"/>
<dbReference type="InterPro" id="IPR016032">
    <property type="entry name" value="Sig_transdc_resp-reg_C-effctor"/>
</dbReference>
<dbReference type="SUPFAM" id="SSF55785">
    <property type="entry name" value="PYP-like sensor domain (PAS domain)"/>
    <property type="match status" value="1"/>
</dbReference>
<keyword evidence="3" id="KW-1185">Reference proteome</keyword>
<name>A0A4R3KZT7_9GAMM</name>
<keyword evidence="2" id="KW-0238">DNA-binding</keyword>
<reference evidence="2 3" key="1">
    <citation type="submission" date="2019-03" db="EMBL/GenBank/DDBJ databases">
        <title>Genomic Encyclopedia of Type Strains, Phase IV (KMG-IV): sequencing the most valuable type-strain genomes for metagenomic binning, comparative biology and taxonomic classification.</title>
        <authorList>
            <person name="Goeker M."/>
        </authorList>
    </citation>
    <scope>NUCLEOTIDE SEQUENCE [LARGE SCALE GENOMIC DNA]</scope>
    <source>
        <strain evidence="2 3">DSM 21944</strain>
    </source>
</reference>
<dbReference type="GO" id="GO:0003677">
    <property type="term" value="F:DNA binding"/>
    <property type="evidence" value="ECO:0007669"/>
    <property type="project" value="UniProtKB-KW"/>
</dbReference>
<organism evidence="2 3">
    <name type="scientific">Pseudofulvimonas gallinarii</name>
    <dbReference type="NCBI Taxonomy" id="634155"/>
    <lineage>
        <taxon>Bacteria</taxon>
        <taxon>Pseudomonadati</taxon>
        <taxon>Pseudomonadota</taxon>
        <taxon>Gammaproteobacteria</taxon>
        <taxon>Lysobacterales</taxon>
        <taxon>Rhodanobacteraceae</taxon>
        <taxon>Pseudofulvimonas</taxon>
    </lineage>
</organism>
<dbReference type="InterPro" id="IPR035965">
    <property type="entry name" value="PAS-like_dom_sf"/>
</dbReference>
<sequence>MIKIGFFGIAPAISAVFPGLGRENGYGSGMYRQTPPSRPDTPVSSDALIHALYAAVGDDAAWNEVVRQLATACGAGTAMLVVKGEHQRDQAFYAAWNHPEASARAYSDHWWRHDPFVRVGVQRGLFVAGTVMLGSELVPPRQLLRTAFYRNFLRHIPARHLLTCVVSDGQTPDQIPPTHLSLFRPDGEADFDAADKHWLATLLPHLQRAFRQHWRVRRLQEQVDLYRSGLDELDFGVLLLDPALRVHYANPAARRLLDENRAKPILSLPRNDALAHLLREAGGEGAQPRVLVLETHGRRLLAMTAPMPVQRPAWSPSRPDTMLLLTDQDDTPATLLDFLAQGFGLSRAEARLLPGIYRGQPLGEIADALGIKPSTARSQLSSILARTGCQRQQDLLRLLGKLPPLRET</sequence>
<protein>
    <submittedName>
        <fullName evidence="2">DNA-binding CsgD family transcriptional regulator</fullName>
    </submittedName>
</protein>
<dbReference type="SUPFAM" id="SSF46894">
    <property type="entry name" value="C-terminal effector domain of the bipartite response regulators"/>
    <property type="match status" value="1"/>
</dbReference>
<dbReference type="AlphaFoldDB" id="A0A4R3KZT7"/>
<comment type="caution">
    <text evidence="2">The sequence shown here is derived from an EMBL/GenBank/DDBJ whole genome shotgun (WGS) entry which is preliminary data.</text>
</comment>
<evidence type="ECO:0000259" key="1">
    <source>
        <dbReference type="SMART" id="SM00421"/>
    </source>
</evidence>
<dbReference type="InterPro" id="IPR000792">
    <property type="entry name" value="Tscrpt_reg_LuxR_C"/>
</dbReference>
<dbReference type="EMBL" id="SMAF01000036">
    <property type="protein sequence ID" value="TCS92333.1"/>
    <property type="molecule type" value="Genomic_DNA"/>
</dbReference>
<feature type="domain" description="HTH luxR-type" evidence="1">
    <location>
        <begin position="342"/>
        <end position="399"/>
    </location>
</feature>
<dbReference type="SMART" id="SM00421">
    <property type="entry name" value="HTH_LUXR"/>
    <property type="match status" value="1"/>
</dbReference>
<evidence type="ECO:0000313" key="2">
    <source>
        <dbReference type="EMBL" id="TCS92333.1"/>
    </source>
</evidence>
<dbReference type="Proteomes" id="UP000294599">
    <property type="component" value="Unassembled WGS sequence"/>
</dbReference>
<dbReference type="InterPro" id="IPR036388">
    <property type="entry name" value="WH-like_DNA-bd_sf"/>
</dbReference>
<accession>A0A4R3KZT7</accession>
<gene>
    <name evidence="2" type="ORF">EDC25_1367</name>
</gene>
<dbReference type="GO" id="GO:0006355">
    <property type="term" value="P:regulation of DNA-templated transcription"/>
    <property type="evidence" value="ECO:0007669"/>
    <property type="project" value="InterPro"/>
</dbReference>